<evidence type="ECO:0000256" key="2">
    <source>
        <dbReference type="ARBA" id="ARBA00022475"/>
    </source>
</evidence>
<reference evidence="8 9" key="1">
    <citation type="submission" date="2019-02" db="EMBL/GenBank/DDBJ databases">
        <title>Halonotius sp. a new haloqrchaeon isolated from saline water.</title>
        <authorList>
            <person name="Duran-Viseras A."/>
            <person name="Sanchez-Porro C."/>
            <person name="Ventosa A."/>
        </authorList>
    </citation>
    <scope>NUCLEOTIDE SEQUENCE [LARGE SCALE GENOMIC DNA]</scope>
    <source>
        <strain evidence="8 9">F9-27</strain>
    </source>
</reference>
<feature type="transmembrane region" description="Helical" evidence="6">
    <location>
        <begin position="107"/>
        <end position="138"/>
    </location>
</feature>
<feature type="transmembrane region" description="Helical" evidence="6">
    <location>
        <begin position="624"/>
        <end position="643"/>
    </location>
</feature>
<comment type="caution">
    <text evidence="8">The sequence shown here is derived from an EMBL/GenBank/DDBJ whole genome shotgun (WGS) entry which is preliminary data.</text>
</comment>
<name>A0A544QMP7_9EURY</name>
<sequence length="670" mass="73504">MSTPTKSQFNQVNIDTLGDLFYPLFDRLFADNSDFVGNVETKLKQARMKETTEYYISKGLGIGIVVGLVLWVLGMALGYGIFALNFITPETLSLGIPVPNEATADLLRSLVVPIIVILSGIVFGTIGFAVGFGGYVGIPYQRASQRKRNINILLPDAISFMYALAVGGMNQLEILRAMAQTEETYDEVSKEFQSIINETEYLGEDYRNAIRTQALETPSDPFAQFLTDMLSIIDSGGDIESFLEDKKERHMRTAKQEEETTLDTLELFGEMYMTISMFPLLLLIILVVMGIMGQAREQMLYLVVYGMIPLIGVGFLVIIASAKTDDPGNGYLSVEPGETAGKKGVIDLSDINQHTASSSVFSFIKSHQRNYEIREIIAAPHQFFKQYPTYTLLVTVPIALAVLGIGLIQGIAPTSLDGLMNQVVWGTLFWVYIPTYILLTPLAIFYEWNVRSRQTIIGKLSVNLRKIASANDTGQTLQEAIETVATTSTGNLARELSIIHAKISYGISVKQALIEFNNTYHIPRLSRTIKLIVEAQQATNEISDVLTTAARASENADDIERERRSRTQMQVAIILMTFLTLLGVMAILQSQFIDVMVELTQGNNGGGGAGSPVTGLDGDMLSMLFFHAVTLQALLAGFIAGIIRTGKPLSGTKFVVVLLTVSIAAWSVVA</sequence>
<evidence type="ECO:0000256" key="5">
    <source>
        <dbReference type="ARBA" id="ARBA00023136"/>
    </source>
</evidence>
<feature type="domain" description="Type II secretion system protein GspF" evidence="7">
    <location>
        <begin position="160"/>
        <end position="286"/>
    </location>
</feature>
<dbReference type="RefSeq" id="WP_142443283.1">
    <property type="nucleotide sequence ID" value="NZ_SESI01000002.1"/>
</dbReference>
<keyword evidence="3 6" id="KW-0812">Transmembrane</keyword>
<keyword evidence="5 6" id="KW-0472">Membrane</keyword>
<gene>
    <name evidence="8" type="ORF">EWF95_06595</name>
</gene>
<keyword evidence="8" id="KW-0969">Cilium</keyword>
<dbReference type="PANTHER" id="PTHR35402">
    <property type="entry name" value="INTEGRAL MEMBRANE PROTEIN-RELATED"/>
    <property type="match status" value="1"/>
</dbReference>
<dbReference type="InterPro" id="IPR056569">
    <property type="entry name" value="ArlJ-like"/>
</dbReference>
<accession>A0A544QMP7</accession>
<evidence type="ECO:0000256" key="4">
    <source>
        <dbReference type="ARBA" id="ARBA00022989"/>
    </source>
</evidence>
<dbReference type="EMBL" id="SESI01000002">
    <property type="protein sequence ID" value="TQQ80160.1"/>
    <property type="molecule type" value="Genomic_DNA"/>
</dbReference>
<dbReference type="GO" id="GO:0005886">
    <property type="term" value="C:plasma membrane"/>
    <property type="evidence" value="ECO:0007669"/>
    <property type="project" value="UniProtKB-SubCell"/>
</dbReference>
<dbReference type="OrthoDB" id="200343at2157"/>
<organism evidence="8 9">
    <name type="scientific">Halonotius roseus</name>
    <dbReference type="NCBI Taxonomy" id="2511997"/>
    <lineage>
        <taxon>Archaea</taxon>
        <taxon>Methanobacteriati</taxon>
        <taxon>Methanobacteriota</taxon>
        <taxon>Stenosarchaea group</taxon>
        <taxon>Halobacteria</taxon>
        <taxon>Halobacteriales</taxon>
        <taxon>Haloferacaceae</taxon>
        <taxon>Halonotius</taxon>
    </lineage>
</organism>
<evidence type="ECO:0000313" key="8">
    <source>
        <dbReference type="EMBL" id="TQQ80160.1"/>
    </source>
</evidence>
<dbReference type="AlphaFoldDB" id="A0A544QMP7"/>
<feature type="transmembrane region" description="Helical" evidence="6">
    <location>
        <begin position="299"/>
        <end position="320"/>
    </location>
</feature>
<dbReference type="Pfam" id="PF00482">
    <property type="entry name" value="T2SSF"/>
    <property type="match status" value="2"/>
</dbReference>
<feature type="domain" description="Type II secretion system protein GspF" evidence="7">
    <location>
        <begin position="464"/>
        <end position="588"/>
    </location>
</feature>
<dbReference type="Proteomes" id="UP000315385">
    <property type="component" value="Unassembled WGS sequence"/>
</dbReference>
<protein>
    <submittedName>
        <fullName evidence="8">Flagella assembly protein j</fullName>
    </submittedName>
</protein>
<feature type="transmembrane region" description="Helical" evidence="6">
    <location>
        <begin position="59"/>
        <end position="87"/>
    </location>
</feature>
<feature type="transmembrane region" description="Helical" evidence="6">
    <location>
        <begin position="571"/>
        <end position="593"/>
    </location>
</feature>
<keyword evidence="9" id="KW-1185">Reference proteome</keyword>
<comment type="subcellular location">
    <subcellularLocation>
        <location evidence="1">Cell membrane</location>
        <topology evidence="1">Multi-pass membrane protein</topology>
    </subcellularLocation>
</comment>
<evidence type="ECO:0000259" key="7">
    <source>
        <dbReference type="Pfam" id="PF00482"/>
    </source>
</evidence>
<feature type="transmembrane region" description="Helical" evidence="6">
    <location>
        <begin position="650"/>
        <end position="669"/>
    </location>
</feature>
<keyword evidence="8" id="KW-0282">Flagellum</keyword>
<dbReference type="InterPro" id="IPR018076">
    <property type="entry name" value="T2SS_GspF_dom"/>
</dbReference>
<evidence type="ECO:0000256" key="1">
    <source>
        <dbReference type="ARBA" id="ARBA00004651"/>
    </source>
</evidence>
<dbReference type="PANTHER" id="PTHR35402:SF1">
    <property type="entry name" value="TYPE II SECRETION SYSTEM PROTEIN GSPF DOMAIN-CONTAINING PROTEIN"/>
    <property type="match status" value="1"/>
</dbReference>
<feature type="transmembrane region" description="Helical" evidence="6">
    <location>
        <begin position="272"/>
        <end position="293"/>
    </location>
</feature>
<feature type="transmembrane region" description="Helical" evidence="6">
    <location>
        <begin position="390"/>
        <end position="412"/>
    </location>
</feature>
<feature type="transmembrane region" description="Helical" evidence="6">
    <location>
        <begin position="424"/>
        <end position="446"/>
    </location>
</feature>
<keyword evidence="8" id="KW-0966">Cell projection</keyword>
<evidence type="ECO:0000256" key="6">
    <source>
        <dbReference type="SAM" id="Phobius"/>
    </source>
</evidence>
<keyword evidence="4 6" id="KW-1133">Transmembrane helix</keyword>
<dbReference type="InterPro" id="IPR042094">
    <property type="entry name" value="T2SS_GspF_sf"/>
</dbReference>
<evidence type="ECO:0000313" key="9">
    <source>
        <dbReference type="Proteomes" id="UP000315385"/>
    </source>
</evidence>
<keyword evidence="2" id="KW-1003">Cell membrane</keyword>
<dbReference type="Gene3D" id="1.20.81.30">
    <property type="entry name" value="Type II secretion system (T2SS), domain F"/>
    <property type="match status" value="1"/>
</dbReference>
<proteinExistence type="predicted"/>
<evidence type="ECO:0000256" key="3">
    <source>
        <dbReference type="ARBA" id="ARBA00022692"/>
    </source>
</evidence>